<dbReference type="InterPro" id="IPR016655">
    <property type="entry name" value="PFD3"/>
</dbReference>
<sequence>MSVTTNASDATDAGVPRAKFIEDVAAHVGDGEVDDALSELQKRYSAYKRLEAELQQARIRLSQQLPDVKRSLEAVDVLVEKRDRGEEEGTTVRYQLTEATFADAEVATPESVYLWLGANVMLEYPLDEAKELLEANVKACESGLEANARDLAVIKDNVTITEVNMARLYNWDVTKKKEQGAKSSDGA</sequence>
<dbReference type="Pfam" id="PF02996">
    <property type="entry name" value="Prefoldin"/>
    <property type="match status" value="1"/>
</dbReference>
<dbReference type="GeneID" id="9835980"/>
<dbReference type="GO" id="GO:0005737">
    <property type="term" value="C:cytoplasm"/>
    <property type="evidence" value="ECO:0007669"/>
    <property type="project" value="UniProtKB-ARBA"/>
</dbReference>
<evidence type="ECO:0000256" key="3">
    <source>
        <dbReference type="PIRNR" id="PIRNR016396"/>
    </source>
</evidence>
<dbReference type="GO" id="GO:0016272">
    <property type="term" value="C:prefoldin complex"/>
    <property type="evidence" value="ECO:0007669"/>
    <property type="project" value="UniProtKB-UniRule"/>
</dbReference>
<dbReference type="KEGG" id="ota:OT_ostta12g00330"/>
<dbReference type="Proteomes" id="UP000009170">
    <property type="component" value="Unassembled WGS sequence"/>
</dbReference>
<keyword evidence="5" id="KW-1185">Reference proteome</keyword>
<evidence type="ECO:0000313" key="5">
    <source>
        <dbReference type="Proteomes" id="UP000009170"/>
    </source>
</evidence>
<dbReference type="FunFam" id="1.10.287.370:FF:000001">
    <property type="entry name" value="Prefoldin subunit 3"/>
    <property type="match status" value="1"/>
</dbReference>
<organism evidence="4 5">
    <name type="scientific">Ostreococcus tauri</name>
    <name type="common">Marine green alga</name>
    <dbReference type="NCBI Taxonomy" id="70448"/>
    <lineage>
        <taxon>Eukaryota</taxon>
        <taxon>Viridiplantae</taxon>
        <taxon>Chlorophyta</taxon>
        <taxon>Mamiellophyceae</taxon>
        <taxon>Mamiellales</taxon>
        <taxon>Bathycoccaceae</taxon>
        <taxon>Ostreococcus</taxon>
    </lineage>
</organism>
<comment type="subunit">
    <text evidence="3">Heterohexamer of two PFD-alpha type and four PFD-beta type subunits.</text>
</comment>
<evidence type="ECO:0000256" key="2">
    <source>
        <dbReference type="ARBA" id="ARBA00023186"/>
    </source>
</evidence>
<dbReference type="GO" id="GO:0009409">
    <property type="term" value="P:response to cold"/>
    <property type="evidence" value="ECO:0007669"/>
    <property type="project" value="UniProtKB-ARBA"/>
</dbReference>
<keyword evidence="2 3" id="KW-0143">Chaperone</keyword>
<dbReference type="InterPro" id="IPR009053">
    <property type="entry name" value="Prefoldin"/>
</dbReference>
<dbReference type="PANTHER" id="PTHR12409">
    <property type="entry name" value="PREFOLDIN SUBUNIT 3"/>
    <property type="match status" value="1"/>
</dbReference>
<name>A0A090MAM2_OSTTA</name>
<dbReference type="GO" id="GO:0007017">
    <property type="term" value="P:microtubule-based process"/>
    <property type="evidence" value="ECO:0007669"/>
    <property type="project" value="TreeGrafter"/>
</dbReference>
<comment type="caution">
    <text evidence="4">The sequence shown here is derived from an EMBL/GenBank/DDBJ whole genome shotgun (WGS) entry which is preliminary data.</text>
</comment>
<dbReference type="GO" id="GO:0007021">
    <property type="term" value="P:tubulin complex assembly"/>
    <property type="evidence" value="ECO:0007669"/>
    <property type="project" value="TreeGrafter"/>
</dbReference>
<protein>
    <recommendedName>
        <fullName evidence="3">Prefoldin subunit 3</fullName>
    </recommendedName>
</protein>
<dbReference type="OrthoDB" id="6375174at2759"/>
<comment type="similarity">
    <text evidence="1 3">Belongs to the prefoldin subunit alpha family.</text>
</comment>
<dbReference type="CDD" id="cd23156">
    <property type="entry name" value="Prefoldin_3"/>
    <property type="match status" value="1"/>
</dbReference>
<dbReference type="Gene3D" id="1.10.287.370">
    <property type="match status" value="1"/>
</dbReference>
<gene>
    <name evidence="4" type="ORF">OT_ostta12g00330</name>
</gene>
<dbReference type="AlphaFoldDB" id="A0A090MAM2"/>
<dbReference type="EMBL" id="CAID01000012">
    <property type="protein sequence ID" value="CEF99772.1"/>
    <property type="molecule type" value="Genomic_DNA"/>
</dbReference>
<proteinExistence type="inferred from homology"/>
<dbReference type="GO" id="GO:0006457">
    <property type="term" value="P:protein folding"/>
    <property type="evidence" value="ECO:0007669"/>
    <property type="project" value="UniProtKB-UniRule"/>
</dbReference>
<dbReference type="InterPro" id="IPR004127">
    <property type="entry name" value="Prefoldin_subunit_alpha"/>
</dbReference>
<comment type="function">
    <text evidence="3">Binds specifically to cytosolic chaperonin (c-CPN) and transfers target proteins to it. Binds to nascent polypeptide chain and promotes folding in an environment in which there are many competing pathways for nonnative proteins.</text>
</comment>
<reference evidence="5" key="1">
    <citation type="journal article" date="2006" name="Proc. Natl. Acad. Sci. U.S.A.">
        <title>Genome analysis of the smallest free-living eukaryote Ostreococcus tauri unveils many unique features.</title>
        <authorList>
            <person name="Derelle E."/>
            <person name="Ferraz C."/>
            <person name="Rombauts S."/>
            <person name="Rouze P."/>
            <person name="Worden A.Z."/>
            <person name="Robbens S."/>
            <person name="Partensky F."/>
            <person name="Degroeve S."/>
            <person name="Echeynie S."/>
            <person name="Cooke R."/>
            <person name="Saeys Y."/>
            <person name="Wuyts J."/>
            <person name="Jabbari K."/>
            <person name="Bowler C."/>
            <person name="Panaud O."/>
            <person name="Piegu B."/>
            <person name="Ball S.G."/>
            <person name="Ral J.-P."/>
            <person name="Bouget F.-Y."/>
            <person name="Piganeau G."/>
            <person name="De Baets B."/>
            <person name="Picard A."/>
            <person name="Delseny M."/>
            <person name="Demaille J."/>
            <person name="Van de Peer Y."/>
            <person name="Moreau H."/>
        </authorList>
    </citation>
    <scope>NUCLEOTIDE SEQUENCE [LARGE SCALE GENOMIC DNA]</scope>
    <source>
        <strain evidence="5">OTTH 0595 / CCAP 157/2 / RCC745</strain>
    </source>
</reference>
<accession>A0A090MAM2</accession>
<dbReference type="PIRSF" id="PIRSF016396">
    <property type="entry name" value="Prefoldin_subunit_3"/>
    <property type="match status" value="1"/>
</dbReference>
<reference evidence="4 5" key="2">
    <citation type="journal article" date="2014" name="BMC Genomics">
        <title>An improved genome of the model marine alga Ostreococcus tauri unfolds by assessing Illumina de novo assemblies.</title>
        <authorList>
            <person name="Blanc-Mathieu R."/>
            <person name="Verhelst B."/>
            <person name="Derelle E."/>
            <person name="Rombauts S."/>
            <person name="Bouget F.Y."/>
            <person name="Carre I."/>
            <person name="Chateau A."/>
            <person name="Eyre-Walker A."/>
            <person name="Grimsley N."/>
            <person name="Moreau H."/>
            <person name="Piegu B."/>
            <person name="Rivals E."/>
            <person name="Schackwitz W."/>
            <person name="Van de Peer Y."/>
            <person name="Piganeau G."/>
        </authorList>
    </citation>
    <scope>NUCLEOTIDE SEQUENCE [LARGE SCALE GENOMIC DNA]</scope>
    <source>
        <strain evidence="5">OTTH 0595 / CCAP 157/2 / RCC745</strain>
    </source>
</reference>
<dbReference type="InParanoid" id="A0A090MAM2"/>
<evidence type="ECO:0000313" key="4">
    <source>
        <dbReference type="EMBL" id="CEF99772.1"/>
    </source>
</evidence>
<dbReference type="GO" id="GO:0015631">
    <property type="term" value="F:tubulin binding"/>
    <property type="evidence" value="ECO:0007669"/>
    <property type="project" value="TreeGrafter"/>
</dbReference>
<dbReference type="FunCoup" id="A0A090MAM2">
    <property type="interactions" value="1965"/>
</dbReference>
<dbReference type="SUPFAM" id="SSF46579">
    <property type="entry name" value="Prefoldin"/>
    <property type="match status" value="1"/>
</dbReference>
<evidence type="ECO:0000256" key="1">
    <source>
        <dbReference type="ARBA" id="ARBA00010048"/>
    </source>
</evidence>
<dbReference type="PANTHER" id="PTHR12409:SF0">
    <property type="entry name" value="PREFOLDIN SUBUNIT 3"/>
    <property type="match status" value="1"/>
</dbReference>
<dbReference type="RefSeq" id="XP_022840027.1">
    <property type="nucleotide sequence ID" value="XM_022982799.1"/>
</dbReference>
<dbReference type="STRING" id="70448.A0A090MAM2"/>